<name>A0ABV3M489_9ACTN</name>
<evidence type="ECO:0000256" key="1">
    <source>
        <dbReference type="ARBA" id="ARBA00022598"/>
    </source>
</evidence>
<feature type="region of interest" description="Disordered" evidence="5">
    <location>
        <begin position="412"/>
        <end position="445"/>
    </location>
</feature>
<dbReference type="Proteomes" id="UP001553843">
    <property type="component" value="Unassembled WGS sequence"/>
</dbReference>
<gene>
    <name evidence="7" type="ORF">AB0887_29340</name>
</gene>
<dbReference type="PANTHER" id="PTHR43585:SF2">
    <property type="entry name" value="ATP-GRASP ENZYME FSQD"/>
    <property type="match status" value="1"/>
</dbReference>
<dbReference type="InterPro" id="IPR052032">
    <property type="entry name" value="ATP-dep_AA_Ligase"/>
</dbReference>
<evidence type="ECO:0000256" key="2">
    <source>
        <dbReference type="ARBA" id="ARBA00022741"/>
    </source>
</evidence>
<dbReference type="Gene3D" id="3.40.50.20">
    <property type="match status" value="1"/>
</dbReference>
<dbReference type="InterPro" id="IPR040570">
    <property type="entry name" value="LAL_C2"/>
</dbReference>
<proteinExistence type="predicted"/>
<dbReference type="Gene3D" id="3.30.470.20">
    <property type="entry name" value="ATP-grasp fold, B domain"/>
    <property type="match status" value="1"/>
</dbReference>
<evidence type="ECO:0000256" key="4">
    <source>
        <dbReference type="PROSITE-ProRule" id="PRU00409"/>
    </source>
</evidence>
<evidence type="ECO:0000313" key="8">
    <source>
        <dbReference type="Proteomes" id="UP001553843"/>
    </source>
</evidence>
<dbReference type="EMBL" id="JBEYRS010000014">
    <property type="protein sequence ID" value="MEW2366036.1"/>
    <property type="molecule type" value="Genomic_DNA"/>
</dbReference>
<comment type="caution">
    <text evidence="7">The sequence shown here is derived from an EMBL/GenBank/DDBJ whole genome shotgun (WGS) entry which is preliminary data.</text>
</comment>
<dbReference type="Pfam" id="PF18130">
    <property type="entry name" value="ATPgrasp_N"/>
    <property type="match status" value="1"/>
</dbReference>
<keyword evidence="8" id="KW-1185">Reference proteome</keyword>
<feature type="region of interest" description="Disordered" evidence="5">
    <location>
        <begin position="1"/>
        <end position="22"/>
    </location>
</feature>
<dbReference type="Pfam" id="PF18603">
    <property type="entry name" value="LAL_C2"/>
    <property type="match status" value="1"/>
</dbReference>
<evidence type="ECO:0000259" key="6">
    <source>
        <dbReference type="PROSITE" id="PS50975"/>
    </source>
</evidence>
<dbReference type="PROSITE" id="PS50975">
    <property type="entry name" value="ATP_GRASP"/>
    <property type="match status" value="1"/>
</dbReference>
<keyword evidence="2 4" id="KW-0547">Nucleotide-binding</keyword>
<dbReference type="Pfam" id="PF13535">
    <property type="entry name" value="ATP-grasp_4"/>
    <property type="match status" value="1"/>
</dbReference>
<evidence type="ECO:0000256" key="3">
    <source>
        <dbReference type="ARBA" id="ARBA00022840"/>
    </source>
</evidence>
<dbReference type="InterPro" id="IPR041472">
    <property type="entry name" value="BL00235/CARNS1_N"/>
</dbReference>
<evidence type="ECO:0000256" key="5">
    <source>
        <dbReference type="SAM" id="MobiDB-lite"/>
    </source>
</evidence>
<feature type="domain" description="ATP-grasp" evidence="6">
    <location>
        <begin position="132"/>
        <end position="320"/>
    </location>
</feature>
<evidence type="ECO:0000313" key="7">
    <source>
        <dbReference type="EMBL" id="MEW2366036.1"/>
    </source>
</evidence>
<sequence>MTHTQEQEYVQEQGRGHAHMSGNAPRVAVIGGQVAALKKARQAGFDIVWVHGPDELDRAGLEWVTEAHLTDYRDPRSVADLLAAVHRHRPLARVVSMIEDGLESAAAATTALGLPGTGLDTVRVLQDKLAFRTLLADRGIDGVAARLGHTEADIRAFVDEFGPAVIKPRFGSGSLGVRLVHGPDAVAEVAAWAAEFGLHTFVMEEYLRGPEFSVEAFSYAGEHVVVAYTAKEKLDSFVEVGHVQPAGLDADTTARVESLVTRMLDAVGIEDGPSHTEVIVTPDGPRLVESHNRRGGDRIADLVHEVYGTDIDALAFLWYAGRATPSTPGPARGGGAIRFLTAEPGVVESVTGADEVRADPRVVALQLSVAPGDTVTPIAWSYDRSGLLIVRGDSADDARARAHELADRITIKTRPDPEPAAPRSIAAVAPRPERLLGTTPSGTES</sequence>
<dbReference type="InterPro" id="IPR011761">
    <property type="entry name" value="ATP-grasp"/>
</dbReference>
<dbReference type="SUPFAM" id="SSF56059">
    <property type="entry name" value="Glutathione synthetase ATP-binding domain-like"/>
    <property type="match status" value="1"/>
</dbReference>
<accession>A0ABV3M489</accession>
<protein>
    <submittedName>
        <fullName evidence="7">ATP-grasp domain-containing protein</fullName>
    </submittedName>
</protein>
<keyword evidence="3 4" id="KW-0067">ATP-binding</keyword>
<dbReference type="PANTHER" id="PTHR43585">
    <property type="entry name" value="FUMIPYRROLE BIOSYNTHESIS PROTEIN C"/>
    <property type="match status" value="1"/>
</dbReference>
<dbReference type="RefSeq" id="WP_359782710.1">
    <property type="nucleotide sequence ID" value="NZ_JBEYRR010000012.1"/>
</dbReference>
<reference evidence="7 8" key="1">
    <citation type="submission" date="2024-06" db="EMBL/GenBank/DDBJ databases">
        <title>The Natural Products Discovery Center: Release of the First 8490 Sequenced Strains for Exploring Actinobacteria Biosynthetic Diversity.</title>
        <authorList>
            <person name="Kalkreuter E."/>
            <person name="Kautsar S.A."/>
            <person name="Yang D."/>
            <person name="Bader C.D."/>
            <person name="Teijaro C.N."/>
            <person name="Fluegel L."/>
            <person name="Davis C.M."/>
            <person name="Simpson J.R."/>
            <person name="Lauterbach L."/>
            <person name="Steele A.D."/>
            <person name="Gui C."/>
            <person name="Meng S."/>
            <person name="Li G."/>
            <person name="Viehrig K."/>
            <person name="Ye F."/>
            <person name="Su P."/>
            <person name="Kiefer A.F."/>
            <person name="Nichols A."/>
            <person name="Cepeda A.J."/>
            <person name="Yan W."/>
            <person name="Fan B."/>
            <person name="Jiang Y."/>
            <person name="Adhikari A."/>
            <person name="Zheng C.-J."/>
            <person name="Schuster L."/>
            <person name="Cowan T.M."/>
            <person name="Smanski M.J."/>
            <person name="Chevrette M.G."/>
            <person name="De Carvalho L.P.S."/>
            <person name="Shen B."/>
        </authorList>
    </citation>
    <scope>NUCLEOTIDE SEQUENCE [LARGE SCALE GENOMIC DNA]</scope>
    <source>
        <strain evidence="7 8">NPDC047833</strain>
    </source>
</reference>
<feature type="compositionally biased region" description="Polar residues" evidence="5">
    <location>
        <begin position="1"/>
        <end position="10"/>
    </location>
</feature>
<keyword evidence="1" id="KW-0436">Ligase</keyword>
<organism evidence="7 8">
    <name type="scientific">Streptomyces huasconensis</name>
    <dbReference type="NCBI Taxonomy" id="1854574"/>
    <lineage>
        <taxon>Bacteria</taxon>
        <taxon>Bacillati</taxon>
        <taxon>Actinomycetota</taxon>
        <taxon>Actinomycetes</taxon>
        <taxon>Kitasatosporales</taxon>
        <taxon>Streptomycetaceae</taxon>
        <taxon>Streptomyces</taxon>
    </lineage>
</organism>